<dbReference type="InParanoid" id="A0A0V0QMG3"/>
<dbReference type="OrthoDB" id="1698572at2759"/>
<evidence type="ECO:0000259" key="14">
    <source>
        <dbReference type="PROSITE" id="PS51483"/>
    </source>
</evidence>
<dbReference type="SUPFAM" id="SSF46955">
    <property type="entry name" value="Putative DNA-binding domain"/>
    <property type="match status" value="1"/>
</dbReference>
<dbReference type="InterPro" id="IPR004531">
    <property type="entry name" value="Phe-tRNA-synth_IIc_bsu_arc_euk"/>
</dbReference>
<dbReference type="GO" id="GO:0009328">
    <property type="term" value="C:phenylalanine-tRNA ligase complex"/>
    <property type="evidence" value="ECO:0007669"/>
    <property type="project" value="TreeGrafter"/>
</dbReference>
<dbReference type="InterPro" id="IPR009061">
    <property type="entry name" value="DNA-bd_dom_put_sf"/>
</dbReference>
<keyword evidence="9" id="KW-0067">ATP-binding</keyword>
<evidence type="ECO:0000256" key="7">
    <source>
        <dbReference type="ARBA" id="ARBA00022723"/>
    </source>
</evidence>
<dbReference type="Gene3D" id="3.30.56.10">
    <property type="match status" value="2"/>
</dbReference>
<evidence type="ECO:0000256" key="9">
    <source>
        <dbReference type="ARBA" id="ARBA00022840"/>
    </source>
</evidence>
<evidence type="ECO:0000256" key="10">
    <source>
        <dbReference type="ARBA" id="ARBA00022842"/>
    </source>
</evidence>
<dbReference type="Gene3D" id="3.30.930.10">
    <property type="entry name" value="Bira Bifunctional Protein, Domain 2"/>
    <property type="match status" value="1"/>
</dbReference>
<dbReference type="SMART" id="SM00873">
    <property type="entry name" value="B3_4"/>
    <property type="match status" value="1"/>
</dbReference>
<dbReference type="GO" id="GO:0006432">
    <property type="term" value="P:phenylalanyl-tRNA aminoacylation"/>
    <property type="evidence" value="ECO:0007669"/>
    <property type="project" value="InterPro"/>
</dbReference>
<accession>A0A0V0QMG3</accession>
<dbReference type="NCBIfam" id="TIGR00471">
    <property type="entry name" value="pheT_arch"/>
    <property type="match status" value="1"/>
</dbReference>
<gene>
    <name evidence="15" type="ORF">PPERSA_08147</name>
</gene>
<dbReference type="AlphaFoldDB" id="A0A0V0QMG3"/>
<dbReference type="InterPro" id="IPR020825">
    <property type="entry name" value="Phe-tRNA_synthase-like_B3/B4"/>
</dbReference>
<evidence type="ECO:0000256" key="3">
    <source>
        <dbReference type="ARBA" id="ARBA00007438"/>
    </source>
</evidence>
<dbReference type="FunCoup" id="A0A0V0QMG3">
    <property type="interactions" value="481"/>
</dbReference>
<keyword evidence="6" id="KW-0436">Ligase</keyword>
<dbReference type="SUPFAM" id="SSF55681">
    <property type="entry name" value="Class II aaRS and biotin synthetases"/>
    <property type="match status" value="1"/>
</dbReference>
<keyword evidence="16" id="KW-1185">Reference proteome</keyword>
<evidence type="ECO:0000256" key="2">
    <source>
        <dbReference type="ARBA" id="ARBA00004496"/>
    </source>
</evidence>
<sequence length="584" mass="66346">MPKVAVPVNTFDKLLKQKYELKDLEQICFDYGMEVEIESEEDSVTKKITQKYVFETAANRPDLLCGEGIANALNVYLGLCEQPVYKYAEVQQKQKIVVKKNTDQVRPFVVAAILRDITFTQESYDSFIDLQTKLHFNHCRRRRLVAIGTHNLDTIEGPFVYDALKPEEIKFAPLNIENEMTGQEIMDHYEADKNYKEYVHIIKDSPVYPLITEQKRGIVLSLPPLINGNYSKMSKDTKNILIECTATDHTRAIQALNVIIASFSQYCSSPYVVEPVDIEYEANPERNETTPNLGVKSFDVSVVKVQKLGTFQTDADNIVKLLYKMQYTAEKVDEKTVRAHVPAFRTDILQECDIAEDVCIAHGYNKIEKVLPSTFTVGSQQLINKLSDLIRDEVAASGFQEGLNFALNNEADLTTKLCKENDPNMVKILNPRTADYTCGRTTLIPGCLKWLAYNKVNKLPIKIFELSDVILKDEKNQVGARNERRITALQYNLSSQLEIIQGLLDQIMIKLKIKNDPINGYSLQPVNSSTFFPERSASILYKGQEIGILGILHPNVLEQYGLENPVSLFEINLEPLFKDFAEND</sequence>
<dbReference type="CDD" id="cd00769">
    <property type="entry name" value="PheRS_beta_core"/>
    <property type="match status" value="1"/>
</dbReference>
<evidence type="ECO:0000313" key="16">
    <source>
        <dbReference type="Proteomes" id="UP000054937"/>
    </source>
</evidence>
<dbReference type="InterPro" id="IPR041616">
    <property type="entry name" value="PheRS_beta_core"/>
</dbReference>
<keyword evidence="8" id="KW-0547">Nucleotide-binding</keyword>
<dbReference type="InterPro" id="IPR005147">
    <property type="entry name" value="tRNA_synthase_B5-dom"/>
</dbReference>
<dbReference type="SMART" id="SM00874">
    <property type="entry name" value="B5"/>
    <property type="match status" value="1"/>
</dbReference>
<comment type="similarity">
    <text evidence="3">Belongs to the phenylalanyl-tRNA synthetase beta subunit family. Type 2 subfamily.</text>
</comment>
<dbReference type="Proteomes" id="UP000054937">
    <property type="component" value="Unassembled WGS sequence"/>
</dbReference>
<dbReference type="PROSITE" id="PS51483">
    <property type="entry name" value="B5"/>
    <property type="match status" value="1"/>
</dbReference>
<dbReference type="EMBL" id="LDAU01000132">
    <property type="protein sequence ID" value="KRX03405.1"/>
    <property type="molecule type" value="Genomic_DNA"/>
</dbReference>
<reference evidence="15 16" key="1">
    <citation type="journal article" date="2015" name="Sci. Rep.">
        <title>Genome of the facultative scuticociliatosis pathogen Pseudocohnilembus persalinus provides insight into its virulence through horizontal gene transfer.</title>
        <authorList>
            <person name="Xiong J."/>
            <person name="Wang G."/>
            <person name="Cheng J."/>
            <person name="Tian M."/>
            <person name="Pan X."/>
            <person name="Warren A."/>
            <person name="Jiang C."/>
            <person name="Yuan D."/>
            <person name="Miao W."/>
        </authorList>
    </citation>
    <scope>NUCLEOTIDE SEQUENCE [LARGE SCALE GENOMIC DNA]</scope>
    <source>
        <strain evidence="15">36N120E</strain>
    </source>
</reference>
<dbReference type="Pfam" id="PF03484">
    <property type="entry name" value="B5"/>
    <property type="match status" value="1"/>
</dbReference>
<evidence type="ECO:0000256" key="5">
    <source>
        <dbReference type="ARBA" id="ARBA00022490"/>
    </source>
</evidence>
<dbReference type="InterPro" id="IPR040659">
    <property type="entry name" value="PhetRS_B1"/>
</dbReference>
<dbReference type="EC" id="6.1.1.20" evidence="4"/>
<dbReference type="Pfam" id="PF18262">
    <property type="entry name" value="PhetRS_B1"/>
    <property type="match status" value="1"/>
</dbReference>
<organism evidence="15 16">
    <name type="scientific">Pseudocohnilembus persalinus</name>
    <name type="common">Ciliate</name>
    <dbReference type="NCBI Taxonomy" id="266149"/>
    <lineage>
        <taxon>Eukaryota</taxon>
        <taxon>Sar</taxon>
        <taxon>Alveolata</taxon>
        <taxon>Ciliophora</taxon>
        <taxon>Intramacronucleata</taxon>
        <taxon>Oligohymenophorea</taxon>
        <taxon>Scuticociliatia</taxon>
        <taxon>Philasterida</taxon>
        <taxon>Pseudocohnilembidae</taxon>
        <taxon>Pseudocohnilembus</taxon>
    </lineage>
</organism>
<name>A0A0V0QMG3_PSEPJ</name>
<evidence type="ECO:0000313" key="15">
    <source>
        <dbReference type="EMBL" id="KRX03405.1"/>
    </source>
</evidence>
<evidence type="ECO:0000256" key="12">
    <source>
        <dbReference type="ARBA" id="ARBA00023146"/>
    </source>
</evidence>
<dbReference type="Gene3D" id="3.50.40.10">
    <property type="entry name" value="Phenylalanyl-trna Synthetase, Chain B, domain 3"/>
    <property type="match status" value="1"/>
</dbReference>
<keyword evidence="11" id="KW-0648">Protein biosynthesis</keyword>
<keyword evidence="7" id="KW-0479">Metal-binding</keyword>
<dbReference type="GO" id="GO:0000287">
    <property type="term" value="F:magnesium ion binding"/>
    <property type="evidence" value="ECO:0007669"/>
    <property type="project" value="InterPro"/>
</dbReference>
<dbReference type="GO" id="GO:0003723">
    <property type="term" value="F:RNA binding"/>
    <property type="evidence" value="ECO:0007669"/>
    <property type="project" value="InterPro"/>
</dbReference>
<dbReference type="GO" id="GO:0004826">
    <property type="term" value="F:phenylalanine-tRNA ligase activity"/>
    <property type="evidence" value="ECO:0007669"/>
    <property type="project" value="UniProtKB-EC"/>
</dbReference>
<dbReference type="InterPro" id="IPR005146">
    <property type="entry name" value="B3/B4_tRNA-bd"/>
</dbReference>
<dbReference type="Pfam" id="PF03483">
    <property type="entry name" value="B3_4"/>
    <property type="match status" value="1"/>
</dbReference>
<dbReference type="GO" id="GO:0005524">
    <property type="term" value="F:ATP binding"/>
    <property type="evidence" value="ECO:0007669"/>
    <property type="project" value="UniProtKB-KW"/>
</dbReference>
<comment type="caution">
    <text evidence="15">The sequence shown here is derived from an EMBL/GenBank/DDBJ whole genome shotgun (WGS) entry which is preliminary data.</text>
</comment>
<evidence type="ECO:0000256" key="11">
    <source>
        <dbReference type="ARBA" id="ARBA00022917"/>
    </source>
</evidence>
<proteinExistence type="inferred from homology"/>
<keyword evidence="12" id="KW-0030">Aminoacyl-tRNA synthetase</keyword>
<dbReference type="InterPro" id="IPR045864">
    <property type="entry name" value="aa-tRNA-synth_II/BPL/LPL"/>
</dbReference>
<keyword evidence="10" id="KW-0460">Magnesium</keyword>
<dbReference type="FunFam" id="3.50.40.10:FF:000002">
    <property type="entry name" value="phenylalanine--tRNA ligase beta subunit"/>
    <property type="match status" value="1"/>
</dbReference>
<comment type="cofactor">
    <cofactor evidence="1">
        <name>Mg(2+)</name>
        <dbReference type="ChEBI" id="CHEBI:18420"/>
    </cofactor>
</comment>
<protein>
    <recommendedName>
        <fullName evidence="4">phenylalanine--tRNA ligase</fullName>
        <ecNumber evidence="4">6.1.1.20</ecNumber>
    </recommendedName>
    <alternativeName>
        <fullName evidence="13">Phenylalanyl-tRNA synthetase beta subunit</fullName>
    </alternativeName>
</protein>
<evidence type="ECO:0000256" key="8">
    <source>
        <dbReference type="ARBA" id="ARBA00022741"/>
    </source>
</evidence>
<dbReference type="Pfam" id="PF17759">
    <property type="entry name" value="tRNA_synthFbeta"/>
    <property type="match status" value="1"/>
</dbReference>
<evidence type="ECO:0000256" key="4">
    <source>
        <dbReference type="ARBA" id="ARBA00012814"/>
    </source>
</evidence>
<dbReference type="OMA" id="FPGRCAN"/>
<comment type="subcellular location">
    <subcellularLocation>
        <location evidence="2">Cytoplasm</location>
    </subcellularLocation>
</comment>
<evidence type="ECO:0000256" key="1">
    <source>
        <dbReference type="ARBA" id="ARBA00001946"/>
    </source>
</evidence>
<dbReference type="InterPro" id="IPR045060">
    <property type="entry name" value="Phe-tRNA-ligase_IIc_bsu"/>
</dbReference>
<dbReference type="PANTHER" id="PTHR10947">
    <property type="entry name" value="PHENYLALANYL-TRNA SYNTHETASE BETA CHAIN AND LEUCINE-RICH REPEAT-CONTAINING PROTEIN 47"/>
    <property type="match status" value="1"/>
</dbReference>
<evidence type="ECO:0000256" key="6">
    <source>
        <dbReference type="ARBA" id="ARBA00022598"/>
    </source>
</evidence>
<evidence type="ECO:0000256" key="13">
    <source>
        <dbReference type="ARBA" id="ARBA00033189"/>
    </source>
</evidence>
<keyword evidence="5" id="KW-0963">Cytoplasm</keyword>
<feature type="domain" description="B5" evidence="14">
    <location>
        <begin position="293"/>
        <end position="369"/>
    </location>
</feature>
<dbReference type="PANTHER" id="PTHR10947:SF0">
    <property type="entry name" value="PHENYLALANINE--TRNA LIGASE BETA SUBUNIT"/>
    <property type="match status" value="1"/>
</dbReference>